<dbReference type="Gene3D" id="2.60.120.920">
    <property type="match status" value="1"/>
</dbReference>
<accession>A0A8H7S7P7</accession>
<sequence length="292" mass="33188">CFNKYKYIMGDQFEQEPPSYQHALQAGLNEETIVHTLGRYSDATWDSFERGEQFIQAFRSHINGPTPPDLLKQVRQHGLQNVIRLDQMSHSNTLFKHPLVTPNQPPFIIIGDHTVEFWPKLRRRGDVDWDIMLQSTHPYLASYDDINNVLPEYPLHYFEITIEEARPDIVMSIGLSTKPYPLFRMPGWNKHSIGYHSDDGRKFIDDATGGQDYGPSWEQGDTIGCGYSPTEGNVFFTKNGQMLGLAYSSITPLNYYASLAVDGPAKINVNFGSQPFVYNMYAPPSYPPPSSV</sequence>
<dbReference type="SUPFAM" id="SSF49899">
    <property type="entry name" value="Concanavalin A-like lectins/glucanases"/>
    <property type="match status" value="1"/>
</dbReference>
<reference evidence="2 3" key="1">
    <citation type="submission" date="2020-12" db="EMBL/GenBank/DDBJ databases">
        <title>Metabolic potential, ecology and presence of endohyphal bacteria is reflected in genomic diversity of Mucoromycotina.</title>
        <authorList>
            <person name="Muszewska A."/>
            <person name="Okrasinska A."/>
            <person name="Steczkiewicz K."/>
            <person name="Drgas O."/>
            <person name="Orlowska M."/>
            <person name="Perlinska-Lenart U."/>
            <person name="Aleksandrzak-Piekarczyk T."/>
            <person name="Szatraj K."/>
            <person name="Zielenkiewicz U."/>
            <person name="Pilsyk S."/>
            <person name="Malc E."/>
            <person name="Mieczkowski P."/>
            <person name="Kruszewska J.S."/>
            <person name="Biernat P."/>
            <person name="Pawlowska J."/>
        </authorList>
    </citation>
    <scope>NUCLEOTIDE SEQUENCE [LARGE SCALE GENOMIC DNA]</scope>
    <source>
        <strain evidence="2 3">CBS 142.35</strain>
    </source>
</reference>
<dbReference type="InterPro" id="IPR050618">
    <property type="entry name" value="Ubq-SigPath_Reg"/>
</dbReference>
<proteinExistence type="predicted"/>
<dbReference type="EMBL" id="JAEPRB010000064">
    <property type="protein sequence ID" value="KAG2223272.1"/>
    <property type="molecule type" value="Genomic_DNA"/>
</dbReference>
<dbReference type="PROSITE" id="PS50188">
    <property type="entry name" value="B302_SPRY"/>
    <property type="match status" value="1"/>
</dbReference>
<dbReference type="Pfam" id="PF00622">
    <property type="entry name" value="SPRY"/>
    <property type="match status" value="1"/>
</dbReference>
<protein>
    <recommendedName>
        <fullName evidence="1">B30.2/SPRY domain-containing protein</fullName>
    </recommendedName>
</protein>
<keyword evidence="3" id="KW-1185">Reference proteome</keyword>
<dbReference type="SMART" id="SM00449">
    <property type="entry name" value="SPRY"/>
    <property type="match status" value="1"/>
</dbReference>
<dbReference type="InterPro" id="IPR013320">
    <property type="entry name" value="ConA-like_dom_sf"/>
</dbReference>
<dbReference type="Proteomes" id="UP000646827">
    <property type="component" value="Unassembled WGS sequence"/>
</dbReference>
<feature type="non-terminal residue" evidence="2">
    <location>
        <position position="1"/>
    </location>
</feature>
<gene>
    <name evidence="2" type="ORF">INT45_006998</name>
</gene>
<dbReference type="InterPro" id="IPR001870">
    <property type="entry name" value="B30.2/SPRY"/>
</dbReference>
<dbReference type="InterPro" id="IPR043136">
    <property type="entry name" value="B30.2/SPRY_sf"/>
</dbReference>
<dbReference type="PANTHER" id="PTHR12864">
    <property type="entry name" value="RAN BINDING PROTEIN 9-RELATED"/>
    <property type="match status" value="1"/>
</dbReference>
<feature type="domain" description="B30.2/SPRY" evidence="1">
    <location>
        <begin position="77"/>
        <end position="276"/>
    </location>
</feature>
<dbReference type="InterPro" id="IPR003877">
    <property type="entry name" value="SPRY_dom"/>
</dbReference>
<comment type="caution">
    <text evidence="2">The sequence shown here is derived from an EMBL/GenBank/DDBJ whole genome shotgun (WGS) entry which is preliminary data.</text>
</comment>
<evidence type="ECO:0000313" key="3">
    <source>
        <dbReference type="Proteomes" id="UP000646827"/>
    </source>
</evidence>
<dbReference type="OrthoDB" id="258495at2759"/>
<dbReference type="AlphaFoldDB" id="A0A8H7S7P7"/>
<organism evidence="2 3">
    <name type="scientific">Circinella minor</name>
    <dbReference type="NCBI Taxonomy" id="1195481"/>
    <lineage>
        <taxon>Eukaryota</taxon>
        <taxon>Fungi</taxon>
        <taxon>Fungi incertae sedis</taxon>
        <taxon>Mucoromycota</taxon>
        <taxon>Mucoromycotina</taxon>
        <taxon>Mucoromycetes</taxon>
        <taxon>Mucorales</taxon>
        <taxon>Lichtheimiaceae</taxon>
        <taxon>Circinella</taxon>
    </lineage>
</organism>
<evidence type="ECO:0000259" key="1">
    <source>
        <dbReference type="PROSITE" id="PS50188"/>
    </source>
</evidence>
<evidence type="ECO:0000313" key="2">
    <source>
        <dbReference type="EMBL" id="KAG2223272.1"/>
    </source>
</evidence>
<name>A0A8H7S7P7_9FUNG</name>